<name>A0ACB9ZXM7_CATRO</name>
<organism evidence="1 2">
    <name type="scientific">Catharanthus roseus</name>
    <name type="common">Madagascar periwinkle</name>
    <name type="synonym">Vinca rosea</name>
    <dbReference type="NCBI Taxonomy" id="4058"/>
    <lineage>
        <taxon>Eukaryota</taxon>
        <taxon>Viridiplantae</taxon>
        <taxon>Streptophyta</taxon>
        <taxon>Embryophyta</taxon>
        <taxon>Tracheophyta</taxon>
        <taxon>Spermatophyta</taxon>
        <taxon>Magnoliopsida</taxon>
        <taxon>eudicotyledons</taxon>
        <taxon>Gunneridae</taxon>
        <taxon>Pentapetalae</taxon>
        <taxon>asterids</taxon>
        <taxon>lamiids</taxon>
        <taxon>Gentianales</taxon>
        <taxon>Apocynaceae</taxon>
        <taxon>Rauvolfioideae</taxon>
        <taxon>Vinceae</taxon>
        <taxon>Catharanthinae</taxon>
        <taxon>Catharanthus</taxon>
    </lineage>
</organism>
<accession>A0ACB9ZXM7</accession>
<protein>
    <submittedName>
        <fullName evidence="1">Uncharacterized protein</fullName>
    </submittedName>
</protein>
<reference evidence="2" key="1">
    <citation type="journal article" date="2023" name="Nat. Plants">
        <title>Single-cell RNA sequencing provides a high-resolution roadmap for understanding the multicellular compartmentation of specialized metabolism.</title>
        <authorList>
            <person name="Sun S."/>
            <person name="Shen X."/>
            <person name="Li Y."/>
            <person name="Li Y."/>
            <person name="Wang S."/>
            <person name="Li R."/>
            <person name="Zhang H."/>
            <person name="Shen G."/>
            <person name="Guo B."/>
            <person name="Wei J."/>
            <person name="Xu J."/>
            <person name="St-Pierre B."/>
            <person name="Chen S."/>
            <person name="Sun C."/>
        </authorList>
    </citation>
    <scope>NUCLEOTIDE SEQUENCE [LARGE SCALE GENOMIC DNA]</scope>
</reference>
<sequence>MYEMMNFQREYDEYHEGYDHGAHTHEGYNFGADSRNDGDRRWRYQRSMNSFYRNGSYGDEPMVERSSIDGGDVKFEFPHEKQKVLIVEEFLKTLLSGNIHGIQFCHFHFMEFRWLLNFRKKMNRSLKVFKAHLCDLVKTTFGNGVFELNLKNLVEKHLVYSIAFIDFLFKHEALNESIVQNTMSCVKIEKKSLGATLLYSLTVKEFLDELIFKREMKVLQFFMLNQGCFLLNSYVKLFWKNLLQNFLFYHLPSKEIFWKHGLAKEQVSTSKDFYESYWWTRGVSLEFHCLELLIKQLRKCFEDSLKWKREMIWCFHLQYLKSYFGNLVLQMKKIPQQWEPQEQKTHSYLSPSALSLSYPDRTVANIESYVKAPVTIDGDGGPEKQKQKKERGEQQSCFSMERRRQKDK</sequence>
<comment type="caution">
    <text evidence="1">The sequence shown here is derived from an EMBL/GenBank/DDBJ whole genome shotgun (WGS) entry which is preliminary data.</text>
</comment>
<dbReference type="Proteomes" id="UP001060085">
    <property type="component" value="Linkage Group LG07"/>
</dbReference>
<evidence type="ECO:0000313" key="2">
    <source>
        <dbReference type="Proteomes" id="UP001060085"/>
    </source>
</evidence>
<evidence type="ECO:0000313" key="1">
    <source>
        <dbReference type="EMBL" id="KAI5653398.1"/>
    </source>
</evidence>
<dbReference type="EMBL" id="CM044707">
    <property type="protein sequence ID" value="KAI5653398.1"/>
    <property type="molecule type" value="Genomic_DNA"/>
</dbReference>
<gene>
    <name evidence="1" type="ORF">M9H77_30585</name>
</gene>
<proteinExistence type="predicted"/>
<keyword evidence="2" id="KW-1185">Reference proteome</keyword>